<dbReference type="Gene3D" id="3.90.25.10">
    <property type="entry name" value="UDP-galactose 4-epimerase, domain 1"/>
    <property type="match status" value="1"/>
</dbReference>
<name>A0ABS3S0W4_9ACTN</name>
<dbReference type="Pfam" id="PF13460">
    <property type="entry name" value="NAD_binding_10"/>
    <property type="match status" value="1"/>
</dbReference>
<dbReference type="InterPro" id="IPR051604">
    <property type="entry name" value="Ergot_Alk_Oxidoreductase"/>
</dbReference>
<keyword evidence="3" id="KW-1185">Reference proteome</keyword>
<proteinExistence type="predicted"/>
<reference evidence="2 3" key="1">
    <citation type="submission" date="2021-03" db="EMBL/GenBank/DDBJ databases">
        <title>Actinomadura violae sp. nov., isolated from lichen in Thailand.</title>
        <authorList>
            <person name="Kanchanasin P."/>
            <person name="Saeng-In P."/>
            <person name="Phongsopitanun W."/>
            <person name="Yuki M."/>
            <person name="Kudo T."/>
            <person name="Ohkuma M."/>
            <person name="Tanasupawat S."/>
        </authorList>
    </citation>
    <scope>NUCLEOTIDE SEQUENCE [LARGE SCALE GENOMIC DNA]</scope>
    <source>
        <strain evidence="2 3">LCR2-06</strain>
    </source>
</reference>
<dbReference type="PANTHER" id="PTHR43162:SF1">
    <property type="entry name" value="PRESTALK A DIFFERENTIATION PROTEIN A"/>
    <property type="match status" value="1"/>
</dbReference>
<dbReference type="EMBL" id="JAGEPF010000023">
    <property type="protein sequence ID" value="MBO2462641.1"/>
    <property type="molecule type" value="Genomic_DNA"/>
</dbReference>
<dbReference type="RefSeq" id="WP_208247096.1">
    <property type="nucleotide sequence ID" value="NZ_JAGEPF010000023.1"/>
</dbReference>
<comment type="caution">
    <text evidence="2">The sequence shown here is derived from an EMBL/GenBank/DDBJ whole genome shotgun (WGS) entry which is preliminary data.</text>
</comment>
<gene>
    <name evidence="2" type="ORF">J4709_34240</name>
</gene>
<dbReference type="InterPro" id="IPR016040">
    <property type="entry name" value="NAD(P)-bd_dom"/>
</dbReference>
<evidence type="ECO:0000313" key="2">
    <source>
        <dbReference type="EMBL" id="MBO2462641.1"/>
    </source>
</evidence>
<organism evidence="2 3">
    <name type="scientific">Actinomadura violacea</name>
    <dbReference type="NCBI Taxonomy" id="2819934"/>
    <lineage>
        <taxon>Bacteria</taxon>
        <taxon>Bacillati</taxon>
        <taxon>Actinomycetota</taxon>
        <taxon>Actinomycetes</taxon>
        <taxon>Streptosporangiales</taxon>
        <taxon>Thermomonosporaceae</taxon>
        <taxon>Actinomadura</taxon>
    </lineage>
</organism>
<evidence type="ECO:0000313" key="3">
    <source>
        <dbReference type="Proteomes" id="UP000680206"/>
    </source>
</evidence>
<dbReference type="PANTHER" id="PTHR43162">
    <property type="match status" value="1"/>
</dbReference>
<dbReference type="InterPro" id="IPR036291">
    <property type="entry name" value="NAD(P)-bd_dom_sf"/>
</dbReference>
<sequence length="277" mass="30000">MEFLVTGASGHVGRNVVKLLAEAGCAVRAMSRTPGRLVAPEGVRVVPGDLERPASLTAALSGVERMYLFPVPGTVTEVVERAARAGVRRIVVLSSSSVHDETTHSGSHHRAVEHAVERSGVEWTFVRPDEFATNLVWKWGESIRTERTVRAPYPESRRALIHEADVAAVAAAALTEDGHAGACYELTGPELLDQREQAARIGEAIGADIRFEEVAPEEARRELVRFMPEVVVDMVLGYLADASETPAPVLPTVEKVTGRPGTPFERWARDHAAEFAG</sequence>
<accession>A0ABS3S0W4</accession>
<dbReference type="SUPFAM" id="SSF51735">
    <property type="entry name" value="NAD(P)-binding Rossmann-fold domains"/>
    <property type="match status" value="1"/>
</dbReference>
<feature type="domain" description="NAD(P)-binding" evidence="1">
    <location>
        <begin position="7"/>
        <end position="176"/>
    </location>
</feature>
<evidence type="ECO:0000259" key="1">
    <source>
        <dbReference type="Pfam" id="PF13460"/>
    </source>
</evidence>
<dbReference type="Proteomes" id="UP000680206">
    <property type="component" value="Unassembled WGS sequence"/>
</dbReference>
<protein>
    <submittedName>
        <fullName evidence="2">NAD(P)H-binding protein</fullName>
    </submittedName>
</protein>
<dbReference type="Gene3D" id="3.40.50.720">
    <property type="entry name" value="NAD(P)-binding Rossmann-like Domain"/>
    <property type="match status" value="1"/>
</dbReference>